<feature type="transmembrane region" description="Helical" evidence="8">
    <location>
        <begin position="445"/>
        <end position="464"/>
    </location>
</feature>
<keyword evidence="9" id="KW-0614">Plasmid</keyword>
<dbReference type="OrthoDB" id="9775735at2"/>
<evidence type="ECO:0000256" key="3">
    <source>
        <dbReference type="ARBA" id="ARBA00022448"/>
    </source>
</evidence>
<feature type="transmembrane region" description="Helical" evidence="8">
    <location>
        <begin position="144"/>
        <end position="162"/>
    </location>
</feature>
<dbReference type="Pfam" id="PF02028">
    <property type="entry name" value="BCCT"/>
    <property type="match status" value="1"/>
</dbReference>
<accession>W8TBN5</accession>
<dbReference type="KEGG" id="eac:EAL2_808p07370"/>
<feature type="transmembrane region" description="Helical" evidence="8">
    <location>
        <begin position="193"/>
        <end position="216"/>
    </location>
</feature>
<feature type="transmembrane region" description="Helical" evidence="8">
    <location>
        <begin position="391"/>
        <end position="424"/>
    </location>
</feature>
<keyword evidence="6 8" id="KW-1133">Transmembrane helix</keyword>
<dbReference type="RefSeq" id="WP_025437074.1">
    <property type="nucleotide sequence ID" value="NZ_CP007453.1"/>
</dbReference>
<evidence type="ECO:0000256" key="8">
    <source>
        <dbReference type="SAM" id="Phobius"/>
    </source>
</evidence>
<evidence type="ECO:0000256" key="1">
    <source>
        <dbReference type="ARBA" id="ARBA00004651"/>
    </source>
</evidence>
<dbReference type="PANTHER" id="PTHR30047:SF7">
    <property type="entry name" value="HIGH-AFFINITY CHOLINE TRANSPORT PROTEIN"/>
    <property type="match status" value="1"/>
</dbReference>
<feature type="transmembrane region" description="Helical" evidence="8">
    <location>
        <begin position="262"/>
        <end position="282"/>
    </location>
</feature>
<evidence type="ECO:0000256" key="6">
    <source>
        <dbReference type="ARBA" id="ARBA00022989"/>
    </source>
</evidence>
<feature type="transmembrane region" description="Helical" evidence="8">
    <location>
        <begin position="49"/>
        <end position="69"/>
    </location>
</feature>
<name>W8TBN5_PEPAC</name>
<keyword evidence="5 8" id="KW-0812">Transmembrane</keyword>
<geneLocation type="plasmid" evidence="9 10">
    <name>EAL2_808p</name>
</geneLocation>
<keyword evidence="7 8" id="KW-0472">Membrane</keyword>
<evidence type="ECO:0000256" key="5">
    <source>
        <dbReference type="ARBA" id="ARBA00022692"/>
    </source>
</evidence>
<evidence type="ECO:0000256" key="4">
    <source>
        <dbReference type="ARBA" id="ARBA00022475"/>
    </source>
</evidence>
<keyword evidence="4" id="KW-1003">Cell membrane</keyword>
<dbReference type="AlphaFoldDB" id="W8TBN5"/>
<evidence type="ECO:0000256" key="7">
    <source>
        <dbReference type="ARBA" id="ARBA00023136"/>
    </source>
</evidence>
<dbReference type="GO" id="GO:0022857">
    <property type="term" value="F:transmembrane transporter activity"/>
    <property type="evidence" value="ECO:0007669"/>
    <property type="project" value="InterPro"/>
</dbReference>
<reference evidence="9 10" key="1">
    <citation type="journal article" date="2014" name="Genome Announc.">
        <title>Complete Genome Sequence of Amino Acid-Utilizing Eubacterium acidaminophilum al-2 (DSM 3953).</title>
        <authorList>
            <person name="Poehlein A."/>
            <person name="Andreesen J.R."/>
            <person name="Daniel R."/>
        </authorList>
    </citation>
    <scope>NUCLEOTIDE SEQUENCE [LARGE SCALE GENOMIC DNA]</scope>
    <source>
        <strain evidence="9 10">DSM 3953</strain>
        <plasmid evidence="10">Plasmid EAL2_808p</plasmid>
    </source>
</reference>
<feature type="transmembrane region" description="Helical" evidence="8">
    <location>
        <begin position="12"/>
        <end position="29"/>
    </location>
</feature>
<comment type="subcellular location">
    <subcellularLocation>
        <location evidence="1">Cell membrane</location>
        <topology evidence="1">Multi-pass membrane protein</topology>
    </subcellularLocation>
</comment>
<feature type="transmembrane region" description="Helical" evidence="8">
    <location>
        <begin position="318"/>
        <end position="336"/>
    </location>
</feature>
<dbReference type="PATRIC" id="fig|1286171.3.peg.2922"/>
<evidence type="ECO:0000256" key="2">
    <source>
        <dbReference type="ARBA" id="ARBA00005658"/>
    </source>
</evidence>
<dbReference type="EMBL" id="CP007453">
    <property type="protein sequence ID" value="AHM58240.1"/>
    <property type="molecule type" value="Genomic_DNA"/>
</dbReference>
<dbReference type="NCBIfam" id="TIGR00842">
    <property type="entry name" value="bcct"/>
    <property type="match status" value="1"/>
</dbReference>
<evidence type="ECO:0000313" key="9">
    <source>
        <dbReference type="EMBL" id="AHM58240.1"/>
    </source>
</evidence>
<dbReference type="InterPro" id="IPR000060">
    <property type="entry name" value="BCCT_transptr"/>
</dbReference>
<dbReference type="GO" id="GO:0005886">
    <property type="term" value="C:plasma membrane"/>
    <property type="evidence" value="ECO:0007669"/>
    <property type="project" value="UniProtKB-SubCell"/>
</dbReference>
<keyword evidence="3" id="KW-0813">Transport</keyword>
<dbReference type="Proteomes" id="UP000019591">
    <property type="component" value="Plasmid EAL2_808p"/>
</dbReference>
<evidence type="ECO:0000313" key="10">
    <source>
        <dbReference type="Proteomes" id="UP000019591"/>
    </source>
</evidence>
<feature type="transmembrane region" description="Helical" evidence="8">
    <location>
        <begin position="348"/>
        <end position="371"/>
    </location>
</feature>
<feature type="transmembrane region" description="Helical" evidence="8">
    <location>
        <begin position="228"/>
        <end position="250"/>
    </location>
</feature>
<feature type="transmembrane region" description="Helical" evidence="8">
    <location>
        <begin position="470"/>
        <end position="493"/>
    </location>
</feature>
<comment type="similarity">
    <text evidence="2">Belongs to the BCCT transporter (TC 2.A.15) family.</text>
</comment>
<dbReference type="PANTHER" id="PTHR30047">
    <property type="entry name" value="HIGH-AFFINITY CHOLINE TRANSPORT PROTEIN-RELATED"/>
    <property type="match status" value="1"/>
</dbReference>
<feature type="transmembrane region" description="Helical" evidence="8">
    <location>
        <begin position="89"/>
        <end position="110"/>
    </location>
</feature>
<sequence length="516" mass="55485">MGNFFGKIDKPVFWVSTILSLAIVAWGAISPGSAGNTFAAIVKLLTTNLGWLYILVVTFFLVFSIFIAFSKYGNIKLGKDDDVPEFSTVSWFAMLFSSGMGISLIFWCIAEPLKHFTNPQMGGSGGTADAAADAMQIVFYHWGLHPWGIFAVIGMALAYCQFRKGMPAMCSSTLVPLIGEKGAKGPIGKAVDIMAGFATVFGVAVSLGMGALQMNAGLNEVFGIPKSIGSALIIIAVITSFYTFTAITGIEKGIKFFSNLNLVLVFAILAFVFLVGPTRFILDVLTDTLGLYAQNILQMSFFTDPYGKAPGWLSKWTIFYWCWWIAWAPPVGGFVARISKGRTVREFVLGVLIAPTVLSFIWMATFGGTAIHLQINGTDIGSIVDKDVTTALFVFLGQFPLASLMSSAAVVLISTFFITSANSATFVMGMFTSGGDLNPGNGLKGFWGVIMGAIASVMLLAGGLEALQNAPIVSTLPFMIVMVFMSFACVKFFKADLKESSESNYMEFDAPQKEAN</sequence>
<gene>
    <name evidence="9" type="primary">grdT2</name>
    <name evidence="9" type="ORF">EAL2_808p07370</name>
</gene>
<organism evidence="9 10">
    <name type="scientific">Peptoclostridium acidaminophilum DSM 3953</name>
    <dbReference type="NCBI Taxonomy" id="1286171"/>
    <lineage>
        <taxon>Bacteria</taxon>
        <taxon>Bacillati</taxon>
        <taxon>Bacillota</taxon>
        <taxon>Clostridia</taxon>
        <taxon>Peptostreptococcales</taxon>
        <taxon>Peptoclostridiaceae</taxon>
        <taxon>Peptoclostridium</taxon>
    </lineage>
</organism>
<dbReference type="HOGENOM" id="CLU_010118_5_0_9"/>
<keyword evidence="10" id="KW-1185">Reference proteome</keyword>
<protein>
    <submittedName>
        <fullName evidence="9">Glycine betaine transporter OpuD</fullName>
    </submittedName>
</protein>
<dbReference type="eggNOG" id="COG1292">
    <property type="taxonomic scope" value="Bacteria"/>
</dbReference>
<proteinExistence type="inferred from homology"/>